<proteinExistence type="predicted"/>
<dbReference type="InterPro" id="IPR029063">
    <property type="entry name" value="SAM-dependent_MTases_sf"/>
</dbReference>
<accession>A4E807</accession>
<reference evidence="1 2" key="1">
    <citation type="submission" date="2007-01" db="EMBL/GenBank/DDBJ databases">
        <title>Draft genome sequence of Collinsella aerofaciens (ATCC 25986).</title>
        <authorList>
            <person name="Sudarsanam P."/>
            <person name="Ley R."/>
            <person name="Guruge J."/>
            <person name="Turnbaugh P.J."/>
            <person name="Mahowald M."/>
            <person name="Liep D."/>
            <person name="Gordon J."/>
        </authorList>
    </citation>
    <scope>NUCLEOTIDE SEQUENCE [LARGE SCALE GENOMIC DNA]</scope>
    <source>
        <strain evidence="2">ATCC 25986 / DSM 3979 / JCM 10188 / KCTC 3647 / NCTC 11838 / VPI 1003</strain>
    </source>
</reference>
<evidence type="ECO:0000313" key="2">
    <source>
        <dbReference type="Proteomes" id="UP000002979"/>
    </source>
</evidence>
<sequence length="306" mass="34743">MVVLFIPHRQRREFRAVNRDFASSLIQLNNTFYREHSASFSDTRQAPWPGWVRTMDIALEQLDVATIEHPVRVFDLACGNMRFENFAAGGALAAKGVDGANPSADASCPFEFYGVDSCQDLAIDAHGHALRIPNLHFQELDVLDALMKLNPAETPDVLFDAPLADISVCFGFMHHVPSCEYRVRVLDALVRQTSPGGIIAISFWEFMNDERMARKAVRAEARAELTPPFEGYDSAQFEAGDHLIGWQNDRHAYRYCHHFDDQQITDLVRGVRTFYKSGEVPVRELERFHADGRSGELNRYVILKRL</sequence>
<dbReference type="SUPFAM" id="SSF53335">
    <property type="entry name" value="S-adenosyl-L-methionine-dependent methyltransferases"/>
    <property type="match status" value="1"/>
</dbReference>
<name>A4E807_COLAA</name>
<dbReference type="EMBL" id="AAVN02000002">
    <property type="protein sequence ID" value="EBA40023.1"/>
    <property type="molecule type" value="Genomic_DNA"/>
</dbReference>
<comment type="caution">
    <text evidence="1">The sequence shown here is derived from an EMBL/GenBank/DDBJ whole genome shotgun (WGS) entry which is preliminary data.</text>
</comment>
<dbReference type="Gene3D" id="3.40.50.150">
    <property type="entry name" value="Vaccinia Virus protein VP39"/>
    <property type="match status" value="1"/>
</dbReference>
<gene>
    <name evidence="1" type="ORF">COLAER_00546</name>
</gene>
<reference evidence="1 2" key="2">
    <citation type="submission" date="2007-04" db="EMBL/GenBank/DDBJ databases">
        <authorList>
            <person name="Fulton L."/>
            <person name="Clifton S."/>
            <person name="Fulton B."/>
            <person name="Xu J."/>
            <person name="Minx P."/>
            <person name="Mardis E.R."/>
            <person name="Wilson R.K."/>
        </authorList>
    </citation>
    <scope>NUCLEOTIDE SEQUENCE [LARGE SCALE GENOMIC DNA]</scope>
    <source>
        <strain evidence="2">ATCC 25986 / DSM 3979 / JCM 10188 / KCTC 3647 / NCTC 11838 / VPI 1003</strain>
    </source>
</reference>
<evidence type="ECO:0008006" key="3">
    <source>
        <dbReference type="Google" id="ProtNLM"/>
    </source>
</evidence>
<protein>
    <recommendedName>
        <fullName evidence="3">Methyltransferase domain-containing protein</fullName>
    </recommendedName>
</protein>
<evidence type="ECO:0000313" key="1">
    <source>
        <dbReference type="EMBL" id="EBA40023.1"/>
    </source>
</evidence>
<dbReference type="AlphaFoldDB" id="A4E807"/>
<dbReference type="Proteomes" id="UP000002979">
    <property type="component" value="Unassembled WGS sequence"/>
</dbReference>
<organism evidence="1 2">
    <name type="scientific">Collinsella aerofaciens (strain ATCC 25986 / DSM 3979 / JCM 10188 / KCTC 3647 / NCTC 11838 / VPI 1003)</name>
    <dbReference type="NCBI Taxonomy" id="411903"/>
    <lineage>
        <taxon>Bacteria</taxon>
        <taxon>Bacillati</taxon>
        <taxon>Actinomycetota</taxon>
        <taxon>Coriobacteriia</taxon>
        <taxon>Coriobacteriales</taxon>
        <taxon>Coriobacteriaceae</taxon>
        <taxon>Collinsella</taxon>
    </lineage>
</organism>